<dbReference type="AlphaFoldDB" id="A0A1S7LET9"/>
<sequence length="74" mass="8052">MDERGEILMTLGELKSAIDGMNQNVREQIVWMRGLEGRLQKVEGQVAKFSVYATLAGGGIGAMISTMTSNLFSD</sequence>
<dbReference type="EMBL" id="LO017727">
    <property type="protein sequence ID" value="CRH05455.1"/>
    <property type="molecule type" value="Genomic_DNA"/>
</dbReference>
<reference evidence="1" key="1">
    <citation type="submission" date="2015-04" db="EMBL/GenBank/DDBJ databases">
        <authorList>
            <person name="Syromyatnikov M.Y."/>
            <person name="Popov V.N."/>
        </authorList>
    </citation>
    <scope>NUCLEOTIDE SEQUENCE</scope>
    <source>
        <strain evidence="1">MO-1</strain>
    </source>
</reference>
<accession>A0A1S7LET9</accession>
<proteinExistence type="predicted"/>
<organism evidence="1">
    <name type="scientific">Magnetococcus massalia (strain MO-1)</name>
    <dbReference type="NCBI Taxonomy" id="451514"/>
    <lineage>
        <taxon>Bacteria</taxon>
        <taxon>Pseudomonadati</taxon>
        <taxon>Pseudomonadota</taxon>
        <taxon>Magnetococcia</taxon>
        <taxon>Magnetococcales</taxon>
        <taxon>Magnetococcaceae</taxon>
        <taxon>Magnetococcus</taxon>
    </lineage>
</organism>
<name>A0A1S7LET9_MAGMO</name>
<gene>
    <name evidence="1" type="ORF">MAGMO_1263</name>
</gene>
<evidence type="ECO:0000313" key="1">
    <source>
        <dbReference type="EMBL" id="CRH05455.1"/>
    </source>
</evidence>
<protein>
    <submittedName>
        <fullName evidence="1">Uncharacterized protein</fullName>
    </submittedName>
</protein>